<dbReference type="SUPFAM" id="SSF47413">
    <property type="entry name" value="lambda repressor-like DNA-binding domains"/>
    <property type="match status" value="1"/>
</dbReference>
<dbReference type="EMBL" id="JAIBOA010000004">
    <property type="protein sequence ID" value="MBW8482193.1"/>
    <property type="molecule type" value="Genomic_DNA"/>
</dbReference>
<dbReference type="PROSITE" id="PS50943">
    <property type="entry name" value="HTH_CROC1"/>
    <property type="match status" value="1"/>
</dbReference>
<dbReference type="InterPro" id="IPR001387">
    <property type="entry name" value="Cro/C1-type_HTH"/>
</dbReference>
<reference evidence="2 3" key="1">
    <citation type="submission" date="2021-07" db="EMBL/GenBank/DDBJ databases">
        <title>Actinomadura sp. PM05-2 isolated from lichen.</title>
        <authorList>
            <person name="Somphong A."/>
            <person name="Phongsopitanun W."/>
            <person name="Tanasupawat S."/>
            <person name="Peongsungnone V."/>
        </authorList>
    </citation>
    <scope>NUCLEOTIDE SEQUENCE [LARGE SCALE GENOMIC DNA]</scope>
    <source>
        <strain evidence="2 3">PM05-2</strain>
    </source>
</reference>
<keyword evidence="3" id="KW-1185">Reference proteome</keyword>
<dbReference type="InterPro" id="IPR043917">
    <property type="entry name" value="DUF5753"/>
</dbReference>
<accession>A0ABS7FP74</accession>
<evidence type="ECO:0000313" key="2">
    <source>
        <dbReference type="EMBL" id="MBW8482193.1"/>
    </source>
</evidence>
<dbReference type="RefSeq" id="WP_220164589.1">
    <property type="nucleotide sequence ID" value="NZ_JAIBOA010000004.1"/>
</dbReference>
<dbReference type="SMART" id="SM00530">
    <property type="entry name" value="HTH_XRE"/>
    <property type="match status" value="1"/>
</dbReference>
<dbReference type="Pfam" id="PF13560">
    <property type="entry name" value="HTH_31"/>
    <property type="match status" value="1"/>
</dbReference>
<dbReference type="Gene3D" id="1.10.260.40">
    <property type="entry name" value="lambda repressor-like DNA-binding domains"/>
    <property type="match status" value="1"/>
</dbReference>
<dbReference type="InterPro" id="IPR010982">
    <property type="entry name" value="Lambda_DNA-bd_dom_sf"/>
</dbReference>
<feature type="domain" description="HTH cro/C1-type" evidence="1">
    <location>
        <begin position="17"/>
        <end position="50"/>
    </location>
</feature>
<name>A0ABS7FP74_9ACTN</name>
<dbReference type="Pfam" id="PF19054">
    <property type="entry name" value="DUF5753"/>
    <property type="match status" value="1"/>
</dbReference>
<comment type="caution">
    <text evidence="2">The sequence shown here is derived from an EMBL/GenBank/DDBJ whole genome shotgun (WGS) entry which is preliminary data.</text>
</comment>
<gene>
    <name evidence="2" type="ORF">K1Y72_07430</name>
</gene>
<evidence type="ECO:0000313" key="3">
    <source>
        <dbReference type="Proteomes" id="UP000774570"/>
    </source>
</evidence>
<dbReference type="Proteomes" id="UP000774570">
    <property type="component" value="Unassembled WGS sequence"/>
</dbReference>
<sequence>MPNPAQTVESIAFGRVVLRYRRKSRLTQDAVATGLNVVRSYISQVETGRAQCREDFAIRLDPAVNADGAVIEAWHENIEPLHEQRYPTFFADYERDEQKAVMLRAYEHTCVYGLLQTKAYAAALLRNESDLANRLDRQRVLERDDPPTICAVLSEAVLYTEVGSPEIMREQLEFLWDVSDRENVHIQVAPFHHYRGVWGEFHIATQRGGRETAYIPSAVGGLTTTDPAELSRVASAFATLTARSLNVEGSRALIRRVIEEKWT</sequence>
<proteinExistence type="predicted"/>
<organism evidence="2 3">
    <name type="scientific">Actinomadura parmotrematis</name>
    <dbReference type="NCBI Taxonomy" id="2864039"/>
    <lineage>
        <taxon>Bacteria</taxon>
        <taxon>Bacillati</taxon>
        <taxon>Actinomycetota</taxon>
        <taxon>Actinomycetes</taxon>
        <taxon>Streptosporangiales</taxon>
        <taxon>Thermomonosporaceae</taxon>
        <taxon>Actinomadura</taxon>
    </lineage>
</organism>
<dbReference type="CDD" id="cd00093">
    <property type="entry name" value="HTH_XRE"/>
    <property type="match status" value="1"/>
</dbReference>
<evidence type="ECO:0000259" key="1">
    <source>
        <dbReference type="PROSITE" id="PS50943"/>
    </source>
</evidence>
<protein>
    <submittedName>
        <fullName evidence="2">Helix-turn-helix domain-containing protein</fullName>
    </submittedName>
</protein>